<dbReference type="InterPro" id="IPR015813">
    <property type="entry name" value="Pyrv/PenolPyrv_kinase-like_dom"/>
</dbReference>
<comment type="function">
    <text evidence="16">Mitochondrial citramalyl-CoA lyase indirectly involved in the vitamin B12 metabolism. Converts citramalyl-CoA into acetyl-CoA and pyruvate in the C5-dicarboxylate catabolism pathway. The C5-dicarboxylate catabolism pathway is required to detoxify itaconate, a vitamin B12-poisoning metabolite. Also acts as a malate synthase in vitro, converting glyoxylate and acetyl-CoA to malate. Also displays malyl-CoA thioesterase activity. Also acts as a beta-methylmalate synthase in vitro, by mediating conversion of glyoxylate and propionyl-CoA to beta-methylmalate. Also has very weak citramalate synthase activity in vitro.</text>
</comment>
<dbReference type="FunFam" id="3.20.20.60:FF:000014">
    <property type="entry name" value="Citrate lyase subunit beta-like protein"/>
    <property type="match status" value="1"/>
</dbReference>
<dbReference type="InParanoid" id="A7RLV7"/>
<evidence type="ECO:0000256" key="5">
    <source>
        <dbReference type="ARBA" id="ARBA00022679"/>
    </source>
</evidence>
<name>A7RLV7_NEMVE</name>
<evidence type="ECO:0000256" key="6">
    <source>
        <dbReference type="ARBA" id="ARBA00022723"/>
    </source>
</evidence>
<evidence type="ECO:0000256" key="13">
    <source>
        <dbReference type="ARBA" id="ARBA00047918"/>
    </source>
</evidence>
<sequence length="285" mass="31381">MPGNDEKKIRKATGLDADCVVLDCEDAVAINRKEEARRTISELLAVLSFGRSEVCVRVNSVSSGLAEDDLNAVFNAKTLPQTIVVPKMDSVAELKWVNDKIGRLMKEKKQKIGLITQAESAISLLNLREVCEYGTSEQRNFALQAIIFGSDDFLVSIGGTRTKDAKELLFARQYVVVHAKAFGLQAIDLVDIDFKDLIGLKSQSEEGARMGFTGKQIIHPGQIDIVNKAFSPPPEKIKWAKDLLSAFEEQEKQGKGAMSFQGDMIDMPLVLQARAIVRLADVLQS</sequence>
<dbReference type="InterPro" id="IPR040186">
    <property type="entry name" value="Citramalyl-CoA_lyase"/>
</dbReference>
<dbReference type="AlphaFoldDB" id="A7RLV7"/>
<gene>
    <name evidence="27" type="ORF">NEMVEDRAFT_v1g179528</name>
</gene>
<dbReference type="GO" id="GO:0047777">
    <property type="term" value="F:(S)-citramalyl-CoA lyase activity"/>
    <property type="evidence" value="ECO:0007669"/>
    <property type="project" value="UniProtKB-EC"/>
</dbReference>
<evidence type="ECO:0000256" key="17">
    <source>
        <dbReference type="ARBA" id="ARBA00061542"/>
    </source>
</evidence>
<evidence type="ECO:0000256" key="15">
    <source>
        <dbReference type="ARBA" id="ARBA00051672"/>
    </source>
</evidence>
<organism evidence="27 28">
    <name type="scientific">Nematostella vectensis</name>
    <name type="common">Starlet sea anemone</name>
    <dbReference type="NCBI Taxonomy" id="45351"/>
    <lineage>
        <taxon>Eukaryota</taxon>
        <taxon>Metazoa</taxon>
        <taxon>Cnidaria</taxon>
        <taxon>Anthozoa</taxon>
        <taxon>Hexacorallia</taxon>
        <taxon>Actiniaria</taxon>
        <taxon>Edwardsiidae</taxon>
        <taxon>Nematostella</taxon>
    </lineage>
</organism>
<dbReference type="GO" id="GO:0004474">
    <property type="term" value="F:malate synthase activity"/>
    <property type="evidence" value="ECO:0007669"/>
    <property type="project" value="UniProtKB-EC"/>
</dbReference>
<evidence type="ECO:0000256" key="4">
    <source>
        <dbReference type="ARBA" id="ARBA00012636"/>
    </source>
</evidence>
<dbReference type="PIRSF" id="PIRSF015582">
    <property type="entry name" value="Cit_lyase_B"/>
    <property type="match status" value="1"/>
</dbReference>
<evidence type="ECO:0000256" key="16">
    <source>
        <dbReference type="ARBA" id="ARBA00055540"/>
    </source>
</evidence>
<feature type="binding site" evidence="25">
    <location>
        <position position="119"/>
    </location>
    <ligand>
        <name>Mg(2+)</name>
        <dbReference type="ChEBI" id="CHEBI:18420"/>
    </ligand>
</feature>
<dbReference type="GO" id="GO:0016787">
    <property type="term" value="F:hydrolase activity"/>
    <property type="evidence" value="ECO:0007669"/>
    <property type="project" value="UniProtKB-KW"/>
</dbReference>
<comment type="subcellular location">
    <subcellularLocation>
        <location evidence="2">Mitochondrion</location>
    </subcellularLocation>
</comment>
<dbReference type="EC" id="4.1.3.25" evidence="19"/>
<evidence type="ECO:0000256" key="22">
    <source>
        <dbReference type="ARBA" id="ARBA00076788"/>
    </source>
</evidence>
<dbReference type="GO" id="GO:0005739">
    <property type="term" value="C:mitochondrion"/>
    <property type="evidence" value="ECO:0007669"/>
    <property type="project" value="UniProtKB-SubCell"/>
</dbReference>
<evidence type="ECO:0000256" key="9">
    <source>
        <dbReference type="ARBA" id="ARBA00022946"/>
    </source>
</evidence>
<dbReference type="SUPFAM" id="SSF51621">
    <property type="entry name" value="Phosphoenolpyruvate/pyruvate domain"/>
    <property type="match status" value="1"/>
</dbReference>
<comment type="catalytic activity">
    <reaction evidence="13">
        <text>glyoxylate + acetyl-CoA + H2O = (S)-malate + CoA + H(+)</text>
        <dbReference type="Rhea" id="RHEA:18181"/>
        <dbReference type="ChEBI" id="CHEBI:15377"/>
        <dbReference type="ChEBI" id="CHEBI:15378"/>
        <dbReference type="ChEBI" id="CHEBI:15589"/>
        <dbReference type="ChEBI" id="CHEBI:36655"/>
        <dbReference type="ChEBI" id="CHEBI:57287"/>
        <dbReference type="ChEBI" id="CHEBI:57288"/>
        <dbReference type="EC" id="2.3.3.9"/>
    </reaction>
</comment>
<evidence type="ECO:0000256" key="20">
    <source>
        <dbReference type="ARBA" id="ARBA00072098"/>
    </source>
</evidence>
<dbReference type="InterPro" id="IPR011206">
    <property type="entry name" value="Citrate_lyase_beta/mcl1/mcl2"/>
</dbReference>
<evidence type="ECO:0000256" key="24">
    <source>
        <dbReference type="PIRSR" id="PIRSR015582-1"/>
    </source>
</evidence>
<keyword evidence="8 25" id="KW-0460">Magnesium</keyword>
<evidence type="ECO:0000256" key="12">
    <source>
        <dbReference type="ARBA" id="ARBA00023239"/>
    </source>
</evidence>
<dbReference type="EC" id="2.3.3.9" evidence="4"/>
<evidence type="ECO:0000256" key="2">
    <source>
        <dbReference type="ARBA" id="ARBA00004173"/>
    </source>
</evidence>
<evidence type="ECO:0000256" key="14">
    <source>
        <dbReference type="ARBA" id="ARBA00051623"/>
    </source>
</evidence>
<dbReference type="HOGENOM" id="CLU_044864_1_1_1"/>
<evidence type="ECO:0000256" key="10">
    <source>
        <dbReference type="ARBA" id="ARBA00022990"/>
    </source>
</evidence>
<keyword evidence="6 25" id="KW-0479">Metal-binding</keyword>
<evidence type="ECO:0000256" key="8">
    <source>
        <dbReference type="ARBA" id="ARBA00022842"/>
    </source>
</evidence>
<feature type="binding site" evidence="25">
    <location>
        <position position="152"/>
    </location>
    <ligand>
        <name>Mg(2+)</name>
        <dbReference type="ChEBI" id="CHEBI:18420"/>
    </ligand>
</feature>
<evidence type="ECO:0000256" key="25">
    <source>
        <dbReference type="PIRSR" id="PIRSR015582-2"/>
    </source>
</evidence>
<feature type="domain" description="HpcH/HpaI aldolase/citrate lyase" evidence="26">
    <location>
        <begin position="2"/>
        <end position="220"/>
    </location>
</feature>
<dbReference type="GO" id="GO:0006107">
    <property type="term" value="P:oxaloacetate metabolic process"/>
    <property type="evidence" value="ECO:0000318"/>
    <property type="project" value="GO_Central"/>
</dbReference>
<evidence type="ECO:0000259" key="26">
    <source>
        <dbReference type="Pfam" id="PF03328"/>
    </source>
</evidence>
<evidence type="ECO:0000313" key="28">
    <source>
        <dbReference type="Proteomes" id="UP000001593"/>
    </source>
</evidence>
<keyword evidence="5" id="KW-0808">Transferase</keyword>
<feature type="binding site" evidence="24">
    <location>
        <position position="119"/>
    </location>
    <ligand>
        <name>substrate</name>
    </ligand>
</feature>
<dbReference type="Pfam" id="PF03328">
    <property type="entry name" value="HpcH_HpaI"/>
    <property type="match status" value="1"/>
</dbReference>
<dbReference type="EMBL" id="DS469519">
    <property type="protein sequence ID" value="EDO47490.1"/>
    <property type="molecule type" value="Genomic_DNA"/>
</dbReference>
<comment type="cofactor">
    <cofactor evidence="1">
        <name>Mg(2+)</name>
        <dbReference type="ChEBI" id="CHEBI:18420"/>
    </cofactor>
</comment>
<protein>
    <recommendedName>
        <fullName evidence="20">Citramalyl-CoA lyase, mitochondrial</fullName>
        <ecNumber evidence="4">2.3.3.9</ecNumber>
        <ecNumber evidence="18">3.1.2.30</ecNumber>
        <ecNumber evidence="19">4.1.3.25</ecNumber>
    </recommendedName>
    <alternativeName>
        <fullName evidence="22">(3S)-malyl-CoA thioesterase</fullName>
    </alternativeName>
    <alternativeName>
        <fullName evidence="23">Beta-methylmalate synthase</fullName>
    </alternativeName>
    <alternativeName>
        <fullName evidence="21">Malate synthase</fullName>
    </alternativeName>
</protein>
<comment type="similarity">
    <text evidence="17">Belongs to the HpcH/HpaI aldolase family. Citrate lyase beta subunit-like subfamily.</text>
</comment>
<evidence type="ECO:0000256" key="11">
    <source>
        <dbReference type="ARBA" id="ARBA00023128"/>
    </source>
</evidence>
<proteinExistence type="inferred from homology"/>
<dbReference type="Proteomes" id="UP000001593">
    <property type="component" value="Unassembled WGS sequence"/>
</dbReference>
<feature type="binding site" evidence="24">
    <location>
        <position position="57"/>
    </location>
    <ligand>
        <name>substrate</name>
    </ligand>
</feature>
<dbReference type="PANTHER" id="PTHR11105:SF0">
    <property type="entry name" value="CITRAMALYL-COA LYASE, MITOCHONDRIAL"/>
    <property type="match status" value="1"/>
</dbReference>
<keyword evidence="12" id="KW-0456">Lyase</keyword>
<reference evidence="27 28" key="1">
    <citation type="journal article" date="2007" name="Science">
        <title>Sea anemone genome reveals ancestral eumetazoan gene repertoire and genomic organization.</title>
        <authorList>
            <person name="Putnam N.H."/>
            <person name="Srivastava M."/>
            <person name="Hellsten U."/>
            <person name="Dirks B."/>
            <person name="Chapman J."/>
            <person name="Salamov A."/>
            <person name="Terry A."/>
            <person name="Shapiro H."/>
            <person name="Lindquist E."/>
            <person name="Kapitonov V.V."/>
            <person name="Jurka J."/>
            <person name="Genikhovich G."/>
            <person name="Grigoriev I.V."/>
            <person name="Lucas S.M."/>
            <person name="Steele R.E."/>
            <person name="Finnerty J.R."/>
            <person name="Technau U."/>
            <person name="Martindale M.Q."/>
            <person name="Rokhsar D.S."/>
        </authorList>
    </citation>
    <scope>NUCLEOTIDE SEQUENCE [LARGE SCALE GENOMIC DNA]</scope>
    <source>
        <strain evidence="28">CH2 X CH6</strain>
    </source>
</reference>
<evidence type="ECO:0000256" key="19">
    <source>
        <dbReference type="ARBA" id="ARBA00066840"/>
    </source>
</evidence>
<evidence type="ECO:0000256" key="23">
    <source>
        <dbReference type="ARBA" id="ARBA00083020"/>
    </source>
</evidence>
<evidence type="ECO:0000256" key="18">
    <source>
        <dbReference type="ARBA" id="ARBA00066460"/>
    </source>
</evidence>
<keyword evidence="10" id="KW-0007">Acetylation</keyword>
<dbReference type="InterPro" id="IPR005000">
    <property type="entry name" value="Aldolase/citrate-lyase_domain"/>
</dbReference>
<dbReference type="STRING" id="45351.A7RLV7"/>
<dbReference type="EC" id="3.1.2.30" evidence="18"/>
<dbReference type="PhylomeDB" id="A7RLV7"/>
<dbReference type="InterPro" id="IPR040442">
    <property type="entry name" value="Pyrv_kinase-like_dom_sf"/>
</dbReference>
<dbReference type="OMA" id="AWLFCPA"/>
<comment type="subunit">
    <text evidence="3">Homotrimer.</text>
</comment>
<accession>A7RLV7</accession>
<dbReference type="PANTHER" id="PTHR11105">
    <property type="entry name" value="CITRATE LYASE SUBUNIT BETA-RELATED"/>
    <property type="match status" value="1"/>
</dbReference>
<dbReference type="GO" id="GO:0000287">
    <property type="term" value="F:magnesium ion binding"/>
    <property type="evidence" value="ECO:0000318"/>
    <property type="project" value="GO_Central"/>
</dbReference>
<keyword evidence="9" id="KW-0809">Transit peptide</keyword>
<keyword evidence="28" id="KW-1185">Reference proteome</keyword>
<dbReference type="Gene3D" id="3.20.20.60">
    <property type="entry name" value="Phosphoenolpyruvate-binding domains"/>
    <property type="match status" value="1"/>
</dbReference>
<evidence type="ECO:0000256" key="3">
    <source>
        <dbReference type="ARBA" id="ARBA00011233"/>
    </source>
</evidence>
<comment type="catalytic activity">
    <reaction evidence="14">
        <text>propanoyl-CoA + glyoxylate + H2O = 3-methylmalate + CoA + H(+)</text>
        <dbReference type="Rhea" id="RHEA:47628"/>
        <dbReference type="ChEBI" id="CHEBI:15377"/>
        <dbReference type="ChEBI" id="CHEBI:15378"/>
        <dbReference type="ChEBI" id="CHEBI:36655"/>
        <dbReference type="ChEBI" id="CHEBI:57287"/>
        <dbReference type="ChEBI" id="CHEBI:57392"/>
        <dbReference type="ChEBI" id="CHEBI:87810"/>
    </reaction>
</comment>
<evidence type="ECO:0000256" key="7">
    <source>
        <dbReference type="ARBA" id="ARBA00022801"/>
    </source>
</evidence>
<evidence type="ECO:0000256" key="21">
    <source>
        <dbReference type="ARBA" id="ARBA00076231"/>
    </source>
</evidence>
<comment type="catalytic activity">
    <reaction evidence="15">
        <text>(3S)-citramalyl-CoA = pyruvate + acetyl-CoA</text>
        <dbReference type="Rhea" id="RHEA:22612"/>
        <dbReference type="ChEBI" id="CHEBI:15361"/>
        <dbReference type="ChEBI" id="CHEBI:57288"/>
        <dbReference type="ChEBI" id="CHEBI:58668"/>
        <dbReference type="EC" id="4.1.3.25"/>
    </reaction>
</comment>
<dbReference type="eggNOG" id="ENOG502QQPK">
    <property type="taxonomic scope" value="Eukaryota"/>
</dbReference>
<keyword evidence="7" id="KW-0378">Hydrolase</keyword>
<evidence type="ECO:0000256" key="1">
    <source>
        <dbReference type="ARBA" id="ARBA00001946"/>
    </source>
</evidence>
<dbReference type="GO" id="GO:0106064">
    <property type="term" value="P:regulation of cobalamin metabolic process"/>
    <property type="evidence" value="ECO:0007669"/>
    <property type="project" value="UniProtKB-ARBA"/>
</dbReference>
<evidence type="ECO:0000313" key="27">
    <source>
        <dbReference type="EMBL" id="EDO47490.1"/>
    </source>
</evidence>
<keyword evidence="11" id="KW-0496">Mitochondrion</keyword>